<gene>
    <name evidence="3" type="ORF">M407DRAFT_226314</name>
</gene>
<reference evidence="3 4" key="1">
    <citation type="submission" date="2014-04" db="EMBL/GenBank/DDBJ databases">
        <authorList>
            <consortium name="DOE Joint Genome Institute"/>
            <person name="Kuo A."/>
            <person name="Girlanda M."/>
            <person name="Perotto S."/>
            <person name="Kohler A."/>
            <person name="Nagy L.G."/>
            <person name="Floudas D."/>
            <person name="Copeland A."/>
            <person name="Barry K.W."/>
            <person name="Cichocki N."/>
            <person name="Veneault-Fourrey C."/>
            <person name="LaButti K."/>
            <person name="Lindquist E.A."/>
            <person name="Lipzen A."/>
            <person name="Lundell T."/>
            <person name="Morin E."/>
            <person name="Murat C."/>
            <person name="Sun H."/>
            <person name="Tunlid A."/>
            <person name="Henrissat B."/>
            <person name="Grigoriev I.V."/>
            <person name="Hibbett D.S."/>
            <person name="Martin F."/>
            <person name="Nordberg H.P."/>
            <person name="Cantor M.N."/>
            <person name="Hua S.X."/>
        </authorList>
    </citation>
    <scope>NUCLEOTIDE SEQUENCE [LARGE SCALE GENOMIC DNA]</scope>
    <source>
        <strain evidence="3 4">MUT 4182</strain>
    </source>
</reference>
<feature type="compositionally biased region" description="Low complexity" evidence="1">
    <location>
        <begin position="294"/>
        <end position="321"/>
    </location>
</feature>
<dbReference type="OrthoDB" id="3257898at2759"/>
<evidence type="ECO:0000313" key="3">
    <source>
        <dbReference type="EMBL" id="KIO29794.1"/>
    </source>
</evidence>
<dbReference type="EMBL" id="KN822978">
    <property type="protein sequence ID" value="KIO29794.1"/>
    <property type="molecule type" value="Genomic_DNA"/>
</dbReference>
<dbReference type="Gene3D" id="3.30.160.60">
    <property type="entry name" value="Classic Zinc Finger"/>
    <property type="match status" value="1"/>
</dbReference>
<organism evidence="3 4">
    <name type="scientific">Tulasnella calospora MUT 4182</name>
    <dbReference type="NCBI Taxonomy" id="1051891"/>
    <lineage>
        <taxon>Eukaryota</taxon>
        <taxon>Fungi</taxon>
        <taxon>Dikarya</taxon>
        <taxon>Basidiomycota</taxon>
        <taxon>Agaricomycotina</taxon>
        <taxon>Agaricomycetes</taxon>
        <taxon>Cantharellales</taxon>
        <taxon>Tulasnellaceae</taxon>
        <taxon>Tulasnella</taxon>
    </lineage>
</organism>
<feature type="domain" description="C2H2-type" evidence="2">
    <location>
        <begin position="19"/>
        <end position="42"/>
    </location>
</feature>
<dbReference type="PROSITE" id="PS00028">
    <property type="entry name" value="ZINC_FINGER_C2H2_1"/>
    <property type="match status" value="1"/>
</dbReference>
<accession>A0A0C3QQH1</accession>
<reference evidence="4" key="2">
    <citation type="submission" date="2015-01" db="EMBL/GenBank/DDBJ databases">
        <title>Evolutionary Origins and Diversification of the Mycorrhizal Mutualists.</title>
        <authorList>
            <consortium name="DOE Joint Genome Institute"/>
            <consortium name="Mycorrhizal Genomics Consortium"/>
            <person name="Kohler A."/>
            <person name="Kuo A."/>
            <person name="Nagy L.G."/>
            <person name="Floudas D."/>
            <person name="Copeland A."/>
            <person name="Barry K.W."/>
            <person name="Cichocki N."/>
            <person name="Veneault-Fourrey C."/>
            <person name="LaButti K."/>
            <person name="Lindquist E.A."/>
            <person name="Lipzen A."/>
            <person name="Lundell T."/>
            <person name="Morin E."/>
            <person name="Murat C."/>
            <person name="Riley R."/>
            <person name="Ohm R."/>
            <person name="Sun H."/>
            <person name="Tunlid A."/>
            <person name="Henrissat B."/>
            <person name="Grigoriev I.V."/>
            <person name="Hibbett D.S."/>
            <person name="Martin F."/>
        </authorList>
    </citation>
    <scope>NUCLEOTIDE SEQUENCE [LARGE SCALE GENOMIC DNA]</scope>
    <source>
        <strain evidence="4">MUT 4182</strain>
    </source>
</reference>
<feature type="region of interest" description="Disordered" evidence="1">
    <location>
        <begin position="146"/>
        <end position="165"/>
    </location>
</feature>
<evidence type="ECO:0000313" key="4">
    <source>
        <dbReference type="Proteomes" id="UP000054248"/>
    </source>
</evidence>
<feature type="compositionally biased region" description="Low complexity" evidence="1">
    <location>
        <begin position="80"/>
        <end position="91"/>
    </location>
</feature>
<dbReference type="Proteomes" id="UP000054248">
    <property type="component" value="Unassembled WGS sequence"/>
</dbReference>
<protein>
    <recommendedName>
        <fullName evidence="2">C2H2-type domain-containing protein</fullName>
    </recommendedName>
</protein>
<dbReference type="HOGENOM" id="CLU_683687_0_0_1"/>
<feature type="compositionally biased region" description="Polar residues" evidence="1">
    <location>
        <begin position="372"/>
        <end position="381"/>
    </location>
</feature>
<dbReference type="STRING" id="1051891.A0A0C3QQH1"/>
<feature type="region of interest" description="Disordered" evidence="1">
    <location>
        <begin position="171"/>
        <end position="403"/>
    </location>
</feature>
<proteinExistence type="predicted"/>
<evidence type="ECO:0000259" key="2">
    <source>
        <dbReference type="PROSITE" id="PS00028"/>
    </source>
</evidence>
<feature type="region of interest" description="Disordered" evidence="1">
    <location>
        <begin position="80"/>
        <end position="114"/>
    </location>
</feature>
<feature type="compositionally biased region" description="Low complexity" evidence="1">
    <location>
        <begin position="195"/>
        <end position="211"/>
    </location>
</feature>
<dbReference type="InterPro" id="IPR013087">
    <property type="entry name" value="Znf_C2H2_type"/>
</dbReference>
<evidence type="ECO:0000256" key="1">
    <source>
        <dbReference type="SAM" id="MobiDB-lite"/>
    </source>
</evidence>
<name>A0A0C3QQH1_9AGAM</name>
<dbReference type="InterPro" id="IPR036236">
    <property type="entry name" value="Znf_C2H2_sf"/>
</dbReference>
<dbReference type="SUPFAM" id="SSF57667">
    <property type="entry name" value="beta-beta-alpha zinc fingers"/>
    <property type="match status" value="1"/>
</dbReference>
<dbReference type="AlphaFoldDB" id="A0A0C3QQH1"/>
<keyword evidence="4" id="KW-1185">Reference proteome</keyword>
<sequence>MSVGGVQSSSFNDRSHWPCRWNWCNSSFITQTQLVHHINETHIQTMKPVKRRDLKAILQQEPESPSVANLSALERLADRTISTQSTTNSTQPEKTMPQTEAADPSHPDAAPQPLEASAQPDVRLNSLEPPPPPPATSGFRRFRALGGLRGETPSPAPLPPSPDVSELLFHAAGSRNLLPPQPPGSPSPTKKRPRSPAARNSSSMSRSPSPSRSRRSPLPDRVVSSPAPNAIATLSTNLTPFAKRLKVSRQTPPPPPAAALFSKSKPKTPSPQRVRVPSPSPGISQPHVTHRDPSSSPVTRSAPPTTPSPSGLPEEPGSSPFPEEDEDEKEDGPGTDGEPGGSRATTGDLDELEEFYGSKASTPKDVSENNEGEQSQSQSLNLKDPFGFQTQAFPRSTLGDDSY</sequence>